<feature type="compositionally biased region" description="Basic and acidic residues" evidence="5">
    <location>
        <begin position="1615"/>
        <end position="1629"/>
    </location>
</feature>
<sequence>MASEETPGAGRPAGQGDGAAAVSLNPGIPIRGIKMKFAVLAGLVDVGEVSNRDIVETVFNLLVGGQFDLEMNFIIQEQDSIVCMVELLDKCEPTCQAEVWSIFTAILKKSVRNLQACTDTALINLVLDRVAHTDSMIADLMVDMLGVLASYSITVKELKLFFSKLQGEKGQWPPHAVKLLSVLKSMAHRNGPDSFFSFPGKSAAAIALPPIAKWPYQSGFTFHTWLRMDPINNINVDKDKPYLYCFRTNKGLGYSAHFVGGCLIVTSLKSKGKGFQHCVKYDFKPQKWYMVTIVHVYNRWKNSEISCYVNGELASYGEITWFVNTSDTFDKCFLGSSETADANRVFCGQMGAVYLFGEALSAAQILAIYQLGPGYKGTFKYKAESDLLFAEHHKTLLYDGKLSSCISFSYNPRATDAQLCLESSPKDNASIFVHSPHALMLQDVKAVVTHSVQSAIHSIGGVQVLFPLFAQLDHLQHTSDELDTSVCCTLLSFVMELLKNSVAMQEQVLACKGFLVIGYTLEKSSKVHVTLSVLDIVLAFARYLSNLQNGVLLLKQLCDHILFNPAIWIHAPAKVQLALYTYLSTEFISTVTIYNAIRRVGTVLQVMHTLKYYYWVVNPQDRSGVTPKGLDGPRPNQKEIHSLRAFLLLFVKQLIMKDYGVKEDELQSIVNYLLTMHEDDNLLDVLQLLVALMSEHHGSMVQAFDQRNGIRAIYKLLASNSEGIRVQALKVLGYFLKHLPAKRKSEVMLGHGLFSLLNERLMLHSNQFSMTTYNVLFEILTEQICTQVIHKQHPDPDSNVKIVNPQVLKVIAALLKNSPLTPESMEVRRVFLSDLIKLFNNSKDNRRSLLQCSVWQDWMLSLCFINPKSSEEQKVTEMVYAIFRILLYHAIKYEWGGWRVWVDTLSITHSKVRELINPVRRAEATKQETEVKLTEGRVSSKTVEAMTETETATDKTDDAAATSTAETDDATKPETDDEKVAKIETSDDAETSDTDKVVRPQTDGEKGSETHSYKAANVLTSEDSVKEPKEPELSNQPEEQVSAEAEEVKTEEVVVEEEKMEEVKAEEIKTEEVKTEKKEEESVAEVTKSAVESQERPSASVPEESQTQPPKMEEIDLDPSAPGTDPTSTEPAQQPLESTTSPPTALEAILPTPEAVGATVSKSDTPQAVAPAEAPSIKAVHTRTDTSPKVATATAVEAGKDSAAEGPGSATKTKEIHIARLDVSSVASDTERLELKETSTPVCHHCFHLFTGLNIAVPQEVPQGDAAAAGASGGQARESSSSARSTMFRIPEFRWSHMHQRLLTDLLFSIETDVQMWRSHSTKTVMDFVNSSENVVFVHNTVHLISQVVDNLIMACGGILPLLSAATSSSHDLENIEPSQGLAVEASVTFLQRLINLVDVLIFASSLNFTEIEAEKNMSSGGILRQSLRLVCAMAVRNCLECQQHSHFKPSQDSARGQQAMQSLMGASLAKDPVDVVTGGMSPVTDMDRLLQEMDINRLRAVVFRDIEDSKQAQFLALAVVYFISVLMVSKYRDILEPQNDKKPPQRSQSARSAGTHLTHMATQELHLSSSSVSLRRRDSGIGDDHTSVAPSEADSTAQGPDAVSEALSTLSSEVRVHRDNPTADTRGGKNVKDILRSLVSAPADDIMVDPSLLPPAFLGAAMGNNPNQFRSFDRCVGHRVLESGVSLSKTNNEALWFPPGSASANLPSVPTLSPMTRDTAPSMSISERLEHALEKAAPLLREIFVDFAPFLSRTLLGSHGQELLIEGTSLVCMKSSSSVVELVMLLCSQEWQNSIQKNAGLAFIELVNEALHIQLICNEAYIIVFLTGKLTCCHVVFDPVQSHCAQYSAEKRDEEKMCDHLIRAAKYRDHVTATQLIQKIVNILTDKHGAWGSSAFSRPREFWRLDYWEDDLRRRRRFVRNPFGSTHSKATLKAAAEHGQSALLAQYPASFAHTLRGCLCPPVAAGPVNMSTSAQLVAPAVVVKGTLSITASELYFEVDEEEASFKTIDPKILTYTEGLHGKWLFTEIRAVFSRRYLLQNTALEIFMANRTAVMFNFPDAGTVKKVVQCLPRVGVGTNFGLPQTRRISQASPKQLYKASNMTQRWQRREISNFEYLIFLNTISGRTYNDLNQYPIFPWVITNYDTEDLDLTLPSNYRDLSKPIGALNPKRAAFFNDRYESWEDDQVPKFHYGTHYSTSSFTQMWLLRIEPFTTMFLNFQGGKFDHADRTFSSVSRAWRNCQRDTSDVKELIPEFYYLPEMFVNANNYSLGVMEDGTVVSDVELPPWAKTPEEFVRINRLALESEFVSCQLHQWIDLIFGYKQQGPEATRSLNVFYYLTYEGTINLSSITDPMLRELLPNVFWMNTTPQLITPAQMLIGVLLDYPSHPRLTHFDQSPPFNPPAGPVPTSNVGTHRRQITDLLDQSIHIHSQCFIITADNRFILLCGFWDKSFRVYSTDSGKLSQIVFGHRDVVTCLARSESYIGGDCYVLSGSRDATLLLWYWNGKHSSIGENPGTEFVTPRAILTGHDCEVTCASVCAELGLVISGCREGPCLIHSMNGDLLRTLEGPGGCVQPRLIQSSTEGHAVVYYDKGHFCFFSINGKLLGHMEVEENIKAMLLSRDGQYLLTGGDGGVLSVWQVHNLKQMFTYPGCDAGIRSMAMSNDQRCIITGMASGSIVLFYNDFNRWHHEYQTRY</sequence>
<keyword evidence="4" id="KW-0472">Membrane</keyword>
<evidence type="ECO:0000313" key="9">
    <source>
        <dbReference type="Proteomes" id="UP000314982"/>
    </source>
</evidence>
<dbReference type="InterPro" id="IPR016024">
    <property type="entry name" value="ARM-type_fold"/>
</dbReference>
<feature type="compositionally biased region" description="Basic and acidic residues" evidence="5">
    <location>
        <begin position="1576"/>
        <end position="1587"/>
    </location>
</feature>
<feature type="region of interest" description="Disordered" evidence="5">
    <location>
        <begin position="924"/>
        <end position="1144"/>
    </location>
</feature>
<dbReference type="SUPFAM" id="SSF48371">
    <property type="entry name" value="ARM repeat"/>
    <property type="match status" value="1"/>
</dbReference>
<dbReference type="FunFam" id="2.60.120.200:FF:000010">
    <property type="entry name" value="neurobeachin isoform X2"/>
    <property type="match status" value="1"/>
</dbReference>
<dbReference type="SMART" id="SM01026">
    <property type="entry name" value="Beach"/>
    <property type="match status" value="1"/>
</dbReference>
<feature type="domain" description="BEACH" evidence="6">
    <location>
        <begin position="2091"/>
        <end position="2390"/>
    </location>
</feature>
<reference evidence="9" key="1">
    <citation type="submission" date="2018-06" db="EMBL/GenBank/DDBJ databases">
        <title>Genome assembly of Danube salmon.</title>
        <authorList>
            <person name="Macqueen D.J."/>
            <person name="Gundappa M.K."/>
        </authorList>
    </citation>
    <scope>NUCLEOTIDE SEQUENCE [LARGE SCALE GENOMIC DNA]</scope>
</reference>
<dbReference type="PROSITE" id="PS51783">
    <property type="entry name" value="PH_BEACH"/>
    <property type="match status" value="1"/>
</dbReference>
<dbReference type="Pfam" id="PF14844">
    <property type="entry name" value="PH_BEACH"/>
    <property type="match status" value="1"/>
</dbReference>
<dbReference type="SUPFAM" id="SSF81837">
    <property type="entry name" value="BEACH domain"/>
    <property type="match status" value="1"/>
</dbReference>
<dbReference type="PANTHER" id="PTHR13743:SF64">
    <property type="entry name" value="LIPOPOLYSACCHARIDE-RESPONSIVE AND BEIGE-LIKE ANCHOR PROTEIN"/>
    <property type="match status" value="1"/>
</dbReference>
<dbReference type="PANTHER" id="PTHR13743">
    <property type="entry name" value="BEIGE/BEACH-RELATED"/>
    <property type="match status" value="1"/>
</dbReference>
<dbReference type="InterPro" id="IPR000409">
    <property type="entry name" value="BEACH_dom"/>
</dbReference>
<dbReference type="Gene3D" id="2.30.29.30">
    <property type="entry name" value="Pleckstrin-homology domain (PH domain)/Phosphotyrosine-binding domain (PTB)"/>
    <property type="match status" value="1"/>
</dbReference>
<proteinExistence type="predicted"/>
<dbReference type="Ensembl" id="ENSHHUT00000043951.1">
    <property type="protein sequence ID" value="ENSHHUP00000042342.1"/>
    <property type="gene ID" value="ENSHHUG00000025093.1"/>
</dbReference>
<dbReference type="InterPro" id="IPR011993">
    <property type="entry name" value="PH-like_dom_sf"/>
</dbReference>
<keyword evidence="9" id="KW-1185">Reference proteome</keyword>
<dbReference type="Gene3D" id="1.10.1540.10">
    <property type="entry name" value="BEACH domain"/>
    <property type="match status" value="1"/>
</dbReference>
<dbReference type="GO" id="GO:0008104">
    <property type="term" value="P:intracellular protein localization"/>
    <property type="evidence" value="ECO:0007669"/>
    <property type="project" value="TreeGrafter"/>
</dbReference>
<dbReference type="InterPro" id="IPR015943">
    <property type="entry name" value="WD40/YVTN_repeat-like_dom_sf"/>
</dbReference>
<dbReference type="SMART" id="SM00320">
    <property type="entry name" value="WD40"/>
    <property type="match status" value="5"/>
</dbReference>
<dbReference type="CDD" id="cd01201">
    <property type="entry name" value="PH_BEACH"/>
    <property type="match status" value="1"/>
</dbReference>
<accession>A0A4W5MV92</accession>
<dbReference type="Pfam" id="PF06469">
    <property type="entry name" value="DUF1088"/>
    <property type="match status" value="1"/>
</dbReference>
<dbReference type="Pfam" id="PF15787">
    <property type="entry name" value="DUF4704"/>
    <property type="match status" value="1"/>
</dbReference>
<feature type="compositionally biased region" description="Basic and acidic residues" evidence="5">
    <location>
        <begin position="993"/>
        <end position="1012"/>
    </location>
</feature>
<dbReference type="InterPro" id="IPR036322">
    <property type="entry name" value="WD40_repeat_dom_sf"/>
</dbReference>
<dbReference type="Pfam" id="PF13385">
    <property type="entry name" value="Laminin_G_3"/>
    <property type="match status" value="1"/>
</dbReference>
<evidence type="ECO:0000259" key="6">
    <source>
        <dbReference type="PROSITE" id="PS50197"/>
    </source>
</evidence>
<evidence type="ECO:0000313" key="8">
    <source>
        <dbReference type="Ensembl" id="ENSHHUP00000042342.1"/>
    </source>
</evidence>
<feature type="compositionally biased region" description="Basic and acidic residues" evidence="5">
    <location>
        <begin position="1061"/>
        <end position="1081"/>
    </location>
</feature>
<dbReference type="GeneTree" id="ENSGT00940000154778"/>
<dbReference type="InterPro" id="IPR023362">
    <property type="entry name" value="PH-BEACH_dom"/>
</dbReference>
<dbReference type="FunFam" id="1.10.1540.10:FF:000001">
    <property type="entry name" value="neurobeachin isoform X1"/>
    <property type="match status" value="1"/>
</dbReference>
<reference evidence="8" key="3">
    <citation type="submission" date="2025-09" db="UniProtKB">
        <authorList>
            <consortium name="Ensembl"/>
        </authorList>
    </citation>
    <scope>IDENTIFICATION</scope>
</reference>
<dbReference type="GO" id="GO:0005829">
    <property type="term" value="C:cytosol"/>
    <property type="evidence" value="ECO:0007669"/>
    <property type="project" value="TreeGrafter"/>
</dbReference>
<keyword evidence="3" id="KW-0677">Repeat</keyword>
<feature type="region of interest" description="Disordered" evidence="5">
    <location>
        <begin position="1157"/>
        <end position="1190"/>
    </location>
</feature>
<dbReference type="SUPFAM" id="SSF50729">
    <property type="entry name" value="PH domain-like"/>
    <property type="match status" value="1"/>
</dbReference>
<organism evidence="8 9">
    <name type="scientific">Hucho hucho</name>
    <name type="common">huchen</name>
    <dbReference type="NCBI Taxonomy" id="62062"/>
    <lineage>
        <taxon>Eukaryota</taxon>
        <taxon>Metazoa</taxon>
        <taxon>Chordata</taxon>
        <taxon>Craniata</taxon>
        <taxon>Vertebrata</taxon>
        <taxon>Euteleostomi</taxon>
        <taxon>Actinopterygii</taxon>
        <taxon>Neopterygii</taxon>
        <taxon>Teleostei</taxon>
        <taxon>Protacanthopterygii</taxon>
        <taxon>Salmoniformes</taxon>
        <taxon>Salmonidae</taxon>
        <taxon>Salmoninae</taxon>
        <taxon>Hucho</taxon>
    </lineage>
</organism>
<dbReference type="Gene3D" id="1.25.10.10">
    <property type="entry name" value="Leucine-rich Repeat Variant"/>
    <property type="match status" value="1"/>
</dbReference>
<dbReference type="InterPro" id="IPR050865">
    <property type="entry name" value="BEACH_Domain"/>
</dbReference>
<feature type="region of interest" description="Disordered" evidence="5">
    <location>
        <begin position="1565"/>
        <end position="1629"/>
    </location>
</feature>
<comment type="subcellular location">
    <subcellularLocation>
        <location evidence="1">Membrane</location>
    </subcellularLocation>
</comment>
<dbReference type="InterPro" id="IPR036372">
    <property type="entry name" value="BEACH_dom_sf"/>
</dbReference>
<dbReference type="GO" id="GO:0016020">
    <property type="term" value="C:membrane"/>
    <property type="evidence" value="ECO:0007669"/>
    <property type="project" value="UniProtKB-SubCell"/>
</dbReference>
<feature type="domain" description="BEACH-type PH" evidence="7">
    <location>
        <begin position="1964"/>
        <end position="2072"/>
    </location>
</feature>
<dbReference type="InterPro" id="IPR031570">
    <property type="entry name" value="NBEA/BDCP_DUF4704"/>
</dbReference>
<evidence type="ECO:0000256" key="2">
    <source>
        <dbReference type="ARBA" id="ARBA00022574"/>
    </source>
</evidence>
<dbReference type="InterPro" id="IPR001680">
    <property type="entry name" value="WD40_rpt"/>
</dbReference>
<protein>
    <submittedName>
        <fullName evidence="8">LPS responsive beige-like anchor protein</fullName>
    </submittedName>
</protein>
<feature type="compositionally biased region" description="Basic and acidic residues" evidence="5">
    <location>
        <begin position="1023"/>
        <end position="1032"/>
    </location>
</feature>
<evidence type="ECO:0000256" key="5">
    <source>
        <dbReference type="SAM" id="MobiDB-lite"/>
    </source>
</evidence>
<dbReference type="FunFam" id="2.30.29.30:FF:000059">
    <property type="entry name" value="neurobeachin isoform X1"/>
    <property type="match status" value="1"/>
</dbReference>
<evidence type="ECO:0000256" key="3">
    <source>
        <dbReference type="ARBA" id="ARBA00022737"/>
    </source>
</evidence>
<dbReference type="InterPro" id="IPR011989">
    <property type="entry name" value="ARM-like"/>
</dbReference>
<evidence type="ECO:0000256" key="4">
    <source>
        <dbReference type="ARBA" id="ARBA00023136"/>
    </source>
</evidence>
<feature type="compositionally biased region" description="Polar residues" evidence="5">
    <location>
        <begin position="1125"/>
        <end position="1143"/>
    </location>
</feature>
<dbReference type="Gene3D" id="2.130.10.10">
    <property type="entry name" value="YVTN repeat-like/Quinoprotein amine dehydrogenase"/>
    <property type="match status" value="2"/>
</dbReference>
<dbReference type="SUPFAM" id="SSF49899">
    <property type="entry name" value="Concanavalin A-like lectins/glucanases"/>
    <property type="match status" value="1"/>
</dbReference>
<name>A0A4W5MV92_9TELE</name>
<dbReference type="SUPFAM" id="SSF50978">
    <property type="entry name" value="WD40 repeat-like"/>
    <property type="match status" value="1"/>
</dbReference>
<dbReference type="CDD" id="cd06071">
    <property type="entry name" value="Beach"/>
    <property type="match status" value="1"/>
</dbReference>
<dbReference type="InterPro" id="IPR046851">
    <property type="entry name" value="NBCH_WD40"/>
</dbReference>
<reference evidence="8" key="2">
    <citation type="submission" date="2025-08" db="UniProtKB">
        <authorList>
            <consortium name="Ensembl"/>
        </authorList>
    </citation>
    <scope>IDENTIFICATION</scope>
</reference>
<dbReference type="Proteomes" id="UP000314982">
    <property type="component" value="Unassembled WGS sequence"/>
</dbReference>
<dbReference type="InterPro" id="IPR046852">
    <property type="entry name" value="Neurobeachin_a-sol"/>
</dbReference>
<dbReference type="InterPro" id="IPR010508">
    <property type="entry name" value="NBEA-like_DUF1088"/>
</dbReference>
<dbReference type="InterPro" id="IPR013320">
    <property type="entry name" value="ConA-like_dom_sf"/>
</dbReference>
<dbReference type="Pfam" id="PF20425">
    <property type="entry name" value="Neurobeachin"/>
    <property type="match status" value="1"/>
</dbReference>
<dbReference type="Gene3D" id="2.60.120.200">
    <property type="match status" value="1"/>
</dbReference>
<feature type="compositionally biased region" description="Basic and acidic residues" evidence="5">
    <location>
        <begin position="969"/>
        <end position="985"/>
    </location>
</feature>
<dbReference type="Pfam" id="PF02138">
    <property type="entry name" value="Beach"/>
    <property type="match status" value="1"/>
</dbReference>
<evidence type="ECO:0000256" key="1">
    <source>
        <dbReference type="ARBA" id="ARBA00004370"/>
    </source>
</evidence>
<dbReference type="Pfam" id="PF20426">
    <property type="entry name" value="NBCH_WD40"/>
    <property type="match status" value="1"/>
</dbReference>
<evidence type="ECO:0000259" key="7">
    <source>
        <dbReference type="PROSITE" id="PS51783"/>
    </source>
</evidence>
<dbReference type="PROSITE" id="PS50197">
    <property type="entry name" value="BEACH"/>
    <property type="match status" value="1"/>
</dbReference>
<keyword evidence="2" id="KW-0853">WD repeat</keyword>
<feature type="compositionally biased region" description="Basic and acidic residues" evidence="5">
    <location>
        <begin position="924"/>
        <end position="935"/>
    </location>
</feature>
<dbReference type="GO" id="GO:0019901">
    <property type="term" value="F:protein kinase binding"/>
    <property type="evidence" value="ECO:0007669"/>
    <property type="project" value="TreeGrafter"/>
</dbReference>